<keyword evidence="1" id="KW-1133">Transmembrane helix</keyword>
<dbReference type="OrthoDB" id="5458612at2"/>
<evidence type="ECO:0000259" key="2">
    <source>
        <dbReference type="Pfam" id="PF13488"/>
    </source>
</evidence>
<proteinExistence type="predicted"/>
<dbReference type="Pfam" id="PF13488">
    <property type="entry name" value="Gly-zipper_Omp"/>
    <property type="match status" value="1"/>
</dbReference>
<organism evidence="3 4">
    <name type="scientific">Paucidesulfovibrio gracilis DSM 16080</name>
    <dbReference type="NCBI Taxonomy" id="1121449"/>
    <lineage>
        <taxon>Bacteria</taxon>
        <taxon>Pseudomonadati</taxon>
        <taxon>Thermodesulfobacteriota</taxon>
        <taxon>Desulfovibrionia</taxon>
        <taxon>Desulfovibrionales</taxon>
        <taxon>Desulfovibrionaceae</taxon>
        <taxon>Paucidesulfovibrio</taxon>
    </lineage>
</organism>
<dbReference type="AlphaFoldDB" id="A0A1T4WKH1"/>
<gene>
    <name evidence="3" type="ORF">SAMN02745704_01024</name>
</gene>
<evidence type="ECO:0000256" key="1">
    <source>
        <dbReference type="SAM" id="Phobius"/>
    </source>
</evidence>
<dbReference type="RefSeq" id="WP_078716602.1">
    <property type="nucleotide sequence ID" value="NZ_FUYC01000003.1"/>
</dbReference>
<protein>
    <recommendedName>
        <fullName evidence="2">Glycine zipper domain-containing protein</fullName>
    </recommendedName>
</protein>
<keyword evidence="4" id="KW-1185">Reference proteome</keyword>
<keyword evidence="1" id="KW-0472">Membrane</keyword>
<dbReference type="PROSITE" id="PS51257">
    <property type="entry name" value="PROKAR_LIPOPROTEIN"/>
    <property type="match status" value="1"/>
</dbReference>
<dbReference type="Proteomes" id="UP000190027">
    <property type="component" value="Unassembled WGS sequence"/>
</dbReference>
<keyword evidence="1" id="KW-0812">Transmembrane</keyword>
<accession>A0A1T4WKH1</accession>
<dbReference type="InterPro" id="IPR039567">
    <property type="entry name" value="Gly-zipper"/>
</dbReference>
<feature type="domain" description="Glycine zipper" evidence="2">
    <location>
        <begin position="82"/>
        <end position="121"/>
    </location>
</feature>
<name>A0A1T4WKH1_9BACT</name>
<reference evidence="3 4" key="1">
    <citation type="submission" date="2017-02" db="EMBL/GenBank/DDBJ databases">
        <authorList>
            <person name="Peterson S.W."/>
        </authorList>
    </citation>
    <scope>NUCLEOTIDE SEQUENCE [LARGE SCALE GENOMIC DNA]</scope>
    <source>
        <strain evidence="3 4">DSM 16080</strain>
    </source>
</reference>
<feature type="transmembrane region" description="Helical" evidence="1">
    <location>
        <begin position="79"/>
        <end position="98"/>
    </location>
</feature>
<evidence type="ECO:0000313" key="4">
    <source>
        <dbReference type="Proteomes" id="UP000190027"/>
    </source>
</evidence>
<sequence>MTTLAKIRQRCFFGLMLTGGCAGAVEQHWAHQGMGFNFFSGLILVGTTGFLGSFLGFFMKNTLRVIRGRSAYMGQSNDGVIIGALVGAVLGIILQAIAGDDLHTAVGACLGAGFGGFIGAFPDEMVPDMLRLLYKSEPESQFLEPLAPESMEP</sequence>
<evidence type="ECO:0000313" key="3">
    <source>
        <dbReference type="EMBL" id="SKA77689.1"/>
    </source>
</evidence>
<dbReference type="EMBL" id="FUYC01000003">
    <property type="protein sequence ID" value="SKA77689.1"/>
    <property type="molecule type" value="Genomic_DNA"/>
</dbReference>
<feature type="transmembrane region" description="Helical" evidence="1">
    <location>
        <begin position="34"/>
        <end position="58"/>
    </location>
</feature>
<feature type="transmembrane region" description="Helical" evidence="1">
    <location>
        <begin position="104"/>
        <end position="121"/>
    </location>
</feature>